<comment type="caution">
    <text evidence="2">The sequence shown here is derived from an EMBL/GenBank/DDBJ whole genome shotgun (WGS) entry which is preliminary data.</text>
</comment>
<organism evidence="2 4">
    <name type="scientific">Paludibacterium denitrificans</name>
    <dbReference type="NCBI Taxonomy" id="2675226"/>
    <lineage>
        <taxon>Bacteria</taxon>
        <taxon>Pseudomonadati</taxon>
        <taxon>Pseudomonadota</taxon>
        <taxon>Betaproteobacteria</taxon>
        <taxon>Neisseriales</taxon>
        <taxon>Chromobacteriaceae</taxon>
        <taxon>Paludibacterium</taxon>
    </lineage>
</organism>
<dbReference type="AlphaFoldDB" id="A0A844GH16"/>
<dbReference type="PROSITE" id="PS51257">
    <property type="entry name" value="PROKAR_LIPOPROTEIN"/>
    <property type="match status" value="1"/>
</dbReference>
<feature type="chain" id="PRO_5036418506" evidence="1">
    <location>
        <begin position="21"/>
        <end position="49"/>
    </location>
</feature>
<dbReference type="RefSeq" id="WP_230371589.1">
    <property type="nucleotide sequence ID" value="NZ_WLYX01000002.1"/>
</dbReference>
<protein>
    <submittedName>
        <fullName evidence="2">Uncharacterized protein</fullName>
    </submittedName>
</protein>
<evidence type="ECO:0000313" key="4">
    <source>
        <dbReference type="Proteomes" id="UP000446658"/>
    </source>
</evidence>
<sequence>MSKLWIITVLVVTASCQASAMKHAPMQSDPHYLEWHLENSAGFLGPSGN</sequence>
<dbReference type="EMBL" id="WLYX01000002">
    <property type="protein sequence ID" value="MTD34177.1"/>
    <property type="molecule type" value="Genomic_DNA"/>
</dbReference>
<name>A0A844GH16_9NEIS</name>
<evidence type="ECO:0000313" key="2">
    <source>
        <dbReference type="EMBL" id="MTD34177.1"/>
    </source>
</evidence>
<evidence type="ECO:0000313" key="3">
    <source>
        <dbReference type="EMBL" id="MTD34243.1"/>
    </source>
</evidence>
<gene>
    <name evidence="2" type="ORF">GKE73_17485</name>
    <name evidence="3" type="ORF">GKE73_18025</name>
</gene>
<evidence type="ECO:0000256" key="1">
    <source>
        <dbReference type="SAM" id="SignalP"/>
    </source>
</evidence>
<reference evidence="2 4" key="1">
    <citation type="submission" date="2019-11" db="EMBL/GenBank/DDBJ databases">
        <title>Draft genome sequence of Paludibacterium sp. dN18-1.</title>
        <authorList>
            <person name="Im W.-T."/>
        </authorList>
    </citation>
    <scope>NUCLEOTIDE SEQUENCE [LARGE SCALE GENOMIC DNA]</scope>
    <source>
        <strain evidence="4">dN 18-1</strain>
        <strain evidence="2">DN 18-1</strain>
    </source>
</reference>
<feature type="signal peptide" evidence="1">
    <location>
        <begin position="1"/>
        <end position="20"/>
    </location>
</feature>
<dbReference type="EMBL" id="WLYX01000002">
    <property type="protein sequence ID" value="MTD34243.1"/>
    <property type="molecule type" value="Genomic_DNA"/>
</dbReference>
<accession>A0A844GH16</accession>
<keyword evidence="4" id="KW-1185">Reference proteome</keyword>
<keyword evidence="1" id="KW-0732">Signal</keyword>
<dbReference type="Proteomes" id="UP000446658">
    <property type="component" value="Unassembled WGS sequence"/>
</dbReference>
<proteinExistence type="predicted"/>